<evidence type="ECO:0000313" key="3">
    <source>
        <dbReference type="EMBL" id="PLT44966.1"/>
    </source>
</evidence>
<dbReference type="Proteomes" id="UP000234789">
    <property type="component" value="Unassembled WGS sequence"/>
</dbReference>
<comment type="caution">
    <text evidence="3">The sequence shown here is derived from an EMBL/GenBank/DDBJ whole genome shotgun (WGS) entry which is preliminary data.</text>
</comment>
<dbReference type="AlphaFoldDB" id="A0A2N5N3P2"/>
<dbReference type="Pfam" id="PF16982">
    <property type="entry name" value="Flp1_like"/>
    <property type="match status" value="1"/>
</dbReference>
<keyword evidence="1" id="KW-0472">Membrane</keyword>
<gene>
    <name evidence="3" type="ORF">B8V81_3397</name>
</gene>
<evidence type="ECO:0000313" key="4">
    <source>
        <dbReference type="Proteomes" id="UP000234789"/>
    </source>
</evidence>
<proteinExistence type="predicted"/>
<keyword evidence="4" id="KW-1185">Reference proteome</keyword>
<accession>A0A2N5N3P2</accession>
<dbReference type="RefSeq" id="WP_101808789.1">
    <property type="nucleotide sequence ID" value="NZ_NFEZ01000004.1"/>
</dbReference>
<name>A0A2N5N3P2_9BACL</name>
<keyword evidence="1" id="KW-0812">Transmembrane</keyword>
<protein>
    <recommendedName>
        <fullName evidence="2">Putative Flagellin Flp1-like domain-containing protein</fullName>
    </recommendedName>
</protein>
<keyword evidence="1" id="KW-1133">Transmembrane helix</keyword>
<dbReference type="EMBL" id="NFEZ01000004">
    <property type="protein sequence ID" value="PLT44966.1"/>
    <property type="molecule type" value="Genomic_DNA"/>
</dbReference>
<evidence type="ECO:0000256" key="1">
    <source>
        <dbReference type="SAM" id="Phobius"/>
    </source>
</evidence>
<reference evidence="3 4" key="1">
    <citation type="submission" date="2017-05" db="EMBL/GenBank/DDBJ databases">
        <title>Functional genome analysis of Paenibacillus pasadenensis strain R16: insights on endophytic life style and antifungal activity.</title>
        <authorList>
            <person name="Passera A."/>
            <person name="Marcolungo L."/>
            <person name="Casati P."/>
            <person name="Brasca M."/>
            <person name="Quaglino F."/>
            <person name="Delledonne M."/>
        </authorList>
    </citation>
    <scope>NUCLEOTIDE SEQUENCE [LARGE SCALE GENOMIC DNA]</scope>
    <source>
        <strain evidence="3 4">R16</strain>
    </source>
</reference>
<feature type="transmembrane region" description="Helical" evidence="1">
    <location>
        <begin position="27"/>
        <end position="46"/>
    </location>
</feature>
<evidence type="ECO:0000259" key="2">
    <source>
        <dbReference type="Pfam" id="PF16982"/>
    </source>
</evidence>
<dbReference type="InterPro" id="IPR031564">
    <property type="entry name" value="Flp1-like"/>
</dbReference>
<sequence>MKRNAWLQPKGRLHDALKRFARSEEGLGTLEIILIIAVVIIIALIFKEWIIDLINNLMGKADDQANKIFE</sequence>
<feature type="domain" description="Putative Flagellin Flp1-like" evidence="2">
    <location>
        <begin position="19"/>
        <end position="67"/>
    </location>
</feature>
<organism evidence="3 4">
    <name type="scientific">Paenibacillus pasadenensis</name>
    <dbReference type="NCBI Taxonomy" id="217090"/>
    <lineage>
        <taxon>Bacteria</taxon>
        <taxon>Bacillati</taxon>
        <taxon>Bacillota</taxon>
        <taxon>Bacilli</taxon>
        <taxon>Bacillales</taxon>
        <taxon>Paenibacillaceae</taxon>
        <taxon>Paenibacillus</taxon>
    </lineage>
</organism>